<sequence length="203" mass="21159">MSTTTDATTHPAVARPASLDPAALQEWLAAPDRPRLLDVRTPAEFTTAHIPGSYNVPLPLLREHRDELRAHLDQEIVLICRSGARAGQAESLLAETGLANVHVLAGGVVAWEAAGAPLKRGAQTWELERQVRLVAGGIVLSGVLASTKAPALKWVSAAIGAGLAGAALTDSCAMGKALSMLPHNRRTAPTLGAVIRELNEAAA</sequence>
<dbReference type="Proteomes" id="UP001500730">
    <property type="component" value="Unassembled WGS sequence"/>
</dbReference>
<protein>
    <submittedName>
        <fullName evidence="2">Rhodanese-like domain-containing protein</fullName>
    </submittedName>
</protein>
<name>A0ABN3KWW3_9MICO</name>
<evidence type="ECO:0000313" key="3">
    <source>
        <dbReference type="Proteomes" id="UP001500730"/>
    </source>
</evidence>
<dbReference type="EMBL" id="BAAARE010000003">
    <property type="protein sequence ID" value="GAA2473162.1"/>
    <property type="molecule type" value="Genomic_DNA"/>
</dbReference>
<dbReference type="PANTHER" id="PTHR44086:SF13">
    <property type="entry name" value="THIOSULFATE SULFURTRANSFERASE PSPE"/>
    <property type="match status" value="1"/>
</dbReference>
<dbReference type="Pfam" id="PF00581">
    <property type="entry name" value="Rhodanese"/>
    <property type="match status" value="1"/>
</dbReference>
<dbReference type="Gene3D" id="6.10.140.1340">
    <property type="match status" value="1"/>
</dbReference>
<dbReference type="SMART" id="SM00450">
    <property type="entry name" value="RHOD"/>
    <property type="match status" value="1"/>
</dbReference>
<dbReference type="RefSeq" id="WP_344253198.1">
    <property type="nucleotide sequence ID" value="NZ_BAAARE010000003.1"/>
</dbReference>
<keyword evidence="3" id="KW-1185">Reference proteome</keyword>
<dbReference type="Pfam" id="PF11127">
    <property type="entry name" value="YgaP-like_TM"/>
    <property type="match status" value="1"/>
</dbReference>
<accession>A0ABN3KWW3</accession>
<dbReference type="PROSITE" id="PS50206">
    <property type="entry name" value="RHODANESE_3"/>
    <property type="match status" value="1"/>
</dbReference>
<dbReference type="InterPro" id="IPR001763">
    <property type="entry name" value="Rhodanese-like_dom"/>
</dbReference>
<gene>
    <name evidence="2" type="ORF">GCM10009858_08090</name>
</gene>
<dbReference type="InterPro" id="IPR021309">
    <property type="entry name" value="YgaP-like_TM"/>
</dbReference>
<dbReference type="CDD" id="cd00158">
    <property type="entry name" value="RHOD"/>
    <property type="match status" value="1"/>
</dbReference>
<comment type="caution">
    <text evidence="2">The sequence shown here is derived from an EMBL/GenBank/DDBJ whole genome shotgun (WGS) entry which is preliminary data.</text>
</comment>
<dbReference type="PANTHER" id="PTHR44086">
    <property type="entry name" value="THIOSULFATE SULFURTRANSFERASE RDL2, MITOCHONDRIAL-RELATED"/>
    <property type="match status" value="1"/>
</dbReference>
<dbReference type="SUPFAM" id="SSF52821">
    <property type="entry name" value="Rhodanese/Cell cycle control phosphatase"/>
    <property type="match status" value="1"/>
</dbReference>
<evidence type="ECO:0000313" key="2">
    <source>
        <dbReference type="EMBL" id="GAA2473162.1"/>
    </source>
</evidence>
<feature type="domain" description="Rhodanese" evidence="1">
    <location>
        <begin position="30"/>
        <end position="120"/>
    </location>
</feature>
<dbReference type="InterPro" id="IPR036873">
    <property type="entry name" value="Rhodanese-like_dom_sf"/>
</dbReference>
<proteinExistence type="predicted"/>
<organism evidence="2 3">
    <name type="scientific">Terrabacter carboxydivorans</name>
    <dbReference type="NCBI Taxonomy" id="619730"/>
    <lineage>
        <taxon>Bacteria</taxon>
        <taxon>Bacillati</taxon>
        <taxon>Actinomycetota</taxon>
        <taxon>Actinomycetes</taxon>
        <taxon>Micrococcales</taxon>
        <taxon>Intrasporangiaceae</taxon>
        <taxon>Terrabacter</taxon>
    </lineage>
</organism>
<evidence type="ECO:0000259" key="1">
    <source>
        <dbReference type="PROSITE" id="PS50206"/>
    </source>
</evidence>
<dbReference type="Gene3D" id="3.40.250.10">
    <property type="entry name" value="Rhodanese-like domain"/>
    <property type="match status" value="1"/>
</dbReference>
<reference evidence="2 3" key="1">
    <citation type="journal article" date="2019" name="Int. J. Syst. Evol. Microbiol.">
        <title>The Global Catalogue of Microorganisms (GCM) 10K type strain sequencing project: providing services to taxonomists for standard genome sequencing and annotation.</title>
        <authorList>
            <consortium name="The Broad Institute Genomics Platform"/>
            <consortium name="The Broad Institute Genome Sequencing Center for Infectious Disease"/>
            <person name="Wu L."/>
            <person name="Ma J."/>
        </authorList>
    </citation>
    <scope>NUCLEOTIDE SEQUENCE [LARGE SCALE GENOMIC DNA]</scope>
    <source>
        <strain evidence="2 3">JCM 16259</strain>
    </source>
</reference>